<sequence>MNESRKKLGEMVSCLGPCPITNSLYPGNALRNNLNRNSTHINSKDYANSVKNVDSKFSDKKTSKVNSKSRENANCDDVNNELFDGFKYANKKQTSKIILNLIITMKY</sequence>
<dbReference type="AlphaFoldDB" id="A0AAV4TD12"/>
<dbReference type="EMBL" id="BPLQ01009371">
    <property type="protein sequence ID" value="GIY43589.1"/>
    <property type="molecule type" value="Genomic_DNA"/>
</dbReference>
<evidence type="ECO:0000313" key="2">
    <source>
        <dbReference type="Proteomes" id="UP001054837"/>
    </source>
</evidence>
<keyword evidence="2" id="KW-1185">Reference proteome</keyword>
<reference evidence="1 2" key="1">
    <citation type="submission" date="2021-06" db="EMBL/GenBank/DDBJ databases">
        <title>Caerostris darwini draft genome.</title>
        <authorList>
            <person name="Kono N."/>
            <person name="Arakawa K."/>
        </authorList>
    </citation>
    <scope>NUCLEOTIDE SEQUENCE [LARGE SCALE GENOMIC DNA]</scope>
</reference>
<accession>A0AAV4TD12</accession>
<name>A0AAV4TD12_9ARAC</name>
<proteinExistence type="predicted"/>
<protein>
    <submittedName>
        <fullName evidence="1">Uncharacterized protein</fullName>
    </submittedName>
</protein>
<evidence type="ECO:0000313" key="1">
    <source>
        <dbReference type="EMBL" id="GIY43589.1"/>
    </source>
</evidence>
<organism evidence="1 2">
    <name type="scientific">Caerostris darwini</name>
    <dbReference type="NCBI Taxonomy" id="1538125"/>
    <lineage>
        <taxon>Eukaryota</taxon>
        <taxon>Metazoa</taxon>
        <taxon>Ecdysozoa</taxon>
        <taxon>Arthropoda</taxon>
        <taxon>Chelicerata</taxon>
        <taxon>Arachnida</taxon>
        <taxon>Araneae</taxon>
        <taxon>Araneomorphae</taxon>
        <taxon>Entelegynae</taxon>
        <taxon>Araneoidea</taxon>
        <taxon>Araneidae</taxon>
        <taxon>Caerostris</taxon>
    </lineage>
</organism>
<gene>
    <name evidence="1" type="ORF">CDAR_270881</name>
</gene>
<dbReference type="Proteomes" id="UP001054837">
    <property type="component" value="Unassembled WGS sequence"/>
</dbReference>
<comment type="caution">
    <text evidence="1">The sequence shown here is derived from an EMBL/GenBank/DDBJ whole genome shotgun (WGS) entry which is preliminary data.</text>
</comment>